<dbReference type="EMBL" id="JAEHOH010000015">
    <property type="protein sequence ID" value="MBK0419674.1"/>
    <property type="molecule type" value="Genomic_DNA"/>
</dbReference>
<organism evidence="8 9">
    <name type="scientific">Leucobacter chromiisoli</name>
    <dbReference type="NCBI Taxonomy" id="2796471"/>
    <lineage>
        <taxon>Bacteria</taxon>
        <taxon>Bacillati</taxon>
        <taxon>Actinomycetota</taxon>
        <taxon>Actinomycetes</taxon>
        <taxon>Micrococcales</taxon>
        <taxon>Microbacteriaceae</taxon>
        <taxon>Leucobacter</taxon>
    </lineage>
</organism>
<protein>
    <submittedName>
        <fullName evidence="8">Cytosine permease</fullName>
    </submittedName>
</protein>
<evidence type="ECO:0000313" key="8">
    <source>
        <dbReference type="EMBL" id="MBK0419674.1"/>
    </source>
</evidence>
<feature type="transmembrane region" description="Helical" evidence="7">
    <location>
        <begin position="202"/>
        <end position="223"/>
    </location>
</feature>
<keyword evidence="3 7" id="KW-0812">Transmembrane</keyword>
<feature type="transmembrane region" description="Helical" evidence="7">
    <location>
        <begin position="395"/>
        <end position="415"/>
    </location>
</feature>
<evidence type="ECO:0000256" key="5">
    <source>
        <dbReference type="ARBA" id="ARBA00023136"/>
    </source>
</evidence>
<dbReference type="Proteomes" id="UP000608530">
    <property type="component" value="Unassembled WGS sequence"/>
</dbReference>
<dbReference type="GO" id="GO:0015209">
    <property type="term" value="F:cytosine transmembrane transporter activity"/>
    <property type="evidence" value="ECO:0007669"/>
    <property type="project" value="InterPro"/>
</dbReference>
<feature type="transmembrane region" description="Helical" evidence="7">
    <location>
        <begin position="421"/>
        <end position="440"/>
    </location>
</feature>
<evidence type="ECO:0000256" key="4">
    <source>
        <dbReference type="ARBA" id="ARBA00022989"/>
    </source>
</evidence>
<feature type="transmembrane region" description="Helical" evidence="7">
    <location>
        <begin position="243"/>
        <end position="264"/>
    </location>
</feature>
<feature type="transmembrane region" description="Helical" evidence="7">
    <location>
        <begin position="169"/>
        <end position="190"/>
    </location>
</feature>
<keyword evidence="5 7" id="KW-0472">Membrane</keyword>
<feature type="transmembrane region" description="Helical" evidence="7">
    <location>
        <begin position="347"/>
        <end position="369"/>
    </location>
</feature>
<feature type="transmembrane region" description="Helical" evidence="7">
    <location>
        <begin position="318"/>
        <end position="341"/>
    </location>
</feature>
<accession>A0A934UUM7</accession>
<comment type="similarity">
    <text evidence="2">Belongs to the purine-cytosine permease (2.A.39) family.</text>
</comment>
<proteinExistence type="inferred from homology"/>
<evidence type="ECO:0000313" key="9">
    <source>
        <dbReference type="Proteomes" id="UP000608530"/>
    </source>
</evidence>
<dbReference type="AlphaFoldDB" id="A0A934UUM7"/>
<feature type="transmembrane region" description="Helical" evidence="7">
    <location>
        <begin position="32"/>
        <end position="51"/>
    </location>
</feature>
<dbReference type="InterPro" id="IPR030191">
    <property type="entry name" value="CodB"/>
</dbReference>
<keyword evidence="4 7" id="KW-1133">Transmembrane helix</keyword>
<feature type="transmembrane region" description="Helical" evidence="7">
    <location>
        <begin position="284"/>
        <end position="306"/>
    </location>
</feature>
<reference evidence="8" key="1">
    <citation type="submission" date="2020-12" db="EMBL/GenBank/DDBJ databases">
        <title>Leucobacter sp. CAS1, isolated from Chromium sludge.</title>
        <authorList>
            <person name="Xu Z."/>
        </authorList>
    </citation>
    <scope>NUCLEOTIDE SEQUENCE</scope>
    <source>
        <strain evidence="8">CSA1</strain>
    </source>
</reference>
<feature type="transmembrane region" description="Helical" evidence="7">
    <location>
        <begin position="63"/>
        <end position="81"/>
    </location>
</feature>
<keyword evidence="9" id="KW-1185">Reference proteome</keyword>
<feature type="transmembrane region" description="Helical" evidence="7">
    <location>
        <begin position="137"/>
        <end position="157"/>
    </location>
</feature>
<evidence type="ECO:0000256" key="7">
    <source>
        <dbReference type="SAM" id="Phobius"/>
    </source>
</evidence>
<dbReference type="InterPro" id="IPR001248">
    <property type="entry name" value="Pur-cyt_permease"/>
</dbReference>
<dbReference type="PANTHER" id="PTHR30569">
    <property type="entry name" value="CYTOSINE TRANSPORTER CODB"/>
    <property type="match status" value="1"/>
</dbReference>
<evidence type="ECO:0000256" key="6">
    <source>
        <dbReference type="SAM" id="MobiDB-lite"/>
    </source>
</evidence>
<evidence type="ECO:0000256" key="3">
    <source>
        <dbReference type="ARBA" id="ARBA00022692"/>
    </source>
</evidence>
<gene>
    <name evidence="8" type="ORF">JD276_11580</name>
</gene>
<evidence type="ECO:0000256" key="2">
    <source>
        <dbReference type="ARBA" id="ARBA00008974"/>
    </source>
</evidence>
<dbReference type="Pfam" id="PF02133">
    <property type="entry name" value="Transp_cyt_pur"/>
    <property type="match status" value="1"/>
</dbReference>
<dbReference type="RefSeq" id="WP_200115814.1">
    <property type="nucleotide sequence ID" value="NZ_JAEHOH010000015.1"/>
</dbReference>
<dbReference type="Gene3D" id="1.10.4160.10">
    <property type="entry name" value="Hydantoin permease"/>
    <property type="match status" value="1"/>
</dbReference>
<comment type="caution">
    <text evidence="8">The sequence shown here is derived from an EMBL/GenBank/DDBJ whole genome shotgun (WGS) entry which is preliminary data.</text>
</comment>
<feature type="transmembrane region" description="Helical" evidence="7">
    <location>
        <begin position="102"/>
        <end position="125"/>
    </location>
</feature>
<dbReference type="PANTHER" id="PTHR30569:SF0">
    <property type="entry name" value="CYTOSINE PERMEASE"/>
    <property type="match status" value="1"/>
</dbReference>
<dbReference type="GO" id="GO:0005886">
    <property type="term" value="C:plasma membrane"/>
    <property type="evidence" value="ECO:0007669"/>
    <property type="project" value="TreeGrafter"/>
</dbReference>
<name>A0A934UUM7_9MICO</name>
<comment type="subcellular location">
    <subcellularLocation>
        <location evidence="1">Membrane</location>
        <topology evidence="1">Multi-pass membrane protein</topology>
    </subcellularLocation>
</comment>
<sequence length="516" mass="54239">MTSPATMAVNLDGSADSAGPVRGTQSLPHVGMIWLAANLVVTTLLTGTLFVPGVSFGTATTMILLGTLIGVVVLVLVGNIGTRTGLPTMAITRGAFGIRGSLLPAAANLIILMGWSWVQAMLAGVTVDYLVHEATGFSNPALFSAICQGIVVVLAIFGHTGISRVEPWLALAILVVMGFVFAAAFGAFGISDFAAIPVDPELGATPFTTLDIVIATAISWTVLSADMNRHAKTSTAGIVGSGIGYTLSTVIAMLLGLVAFSTVLLRDGDAAPFDPTVIVSEFGWPLGIAIFLSVMATNTMVVFGMVTSVVNAQSKWHLRFLPTAIVLGVISVIGSTFLGLLDQFTDFLFVISAFFVPVFAIMIADYYLLKRRAYSRQILHETPASRYWYRGGVNWIAVVVWVIGAALSYLLSYVVPSPLGANIPAFAASFLLYLVLMLLLGRALGLRDPRDPEPTGHLLDQIATEEIAQPARSTQAGPERSARPAQANRDPAEGDPAQGDPAQGGPARPTDPGAKD</sequence>
<feature type="region of interest" description="Disordered" evidence="6">
    <location>
        <begin position="463"/>
        <end position="516"/>
    </location>
</feature>
<evidence type="ECO:0000256" key="1">
    <source>
        <dbReference type="ARBA" id="ARBA00004141"/>
    </source>
</evidence>